<dbReference type="Gene3D" id="3.90.550.10">
    <property type="entry name" value="Spore Coat Polysaccharide Biosynthesis Protein SpsA, Chain A"/>
    <property type="match status" value="1"/>
</dbReference>
<keyword evidence="3" id="KW-1185">Reference proteome</keyword>
<feature type="domain" description="Glycosyltransferase 2-like" evidence="1">
    <location>
        <begin position="7"/>
        <end position="117"/>
    </location>
</feature>
<keyword evidence="2" id="KW-0808">Transferase</keyword>
<dbReference type="InterPro" id="IPR001173">
    <property type="entry name" value="Glyco_trans_2-like"/>
</dbReference>
<evidence type="ECO:0000313" key="3">
    <source>
        <dbReference type="Proteomes" id="UP000251835"/>
    </source>
</evidence>
<dbReference type="InterPro" id="IPR029044">
    <property type="entry name" value="Nucleotide-diphossugar_trans"/>
</dbReference>
<evidence type="ECO:0000259" key="1">
    <source>
        <dbReference type="Pfam" id="PF00535"/>
    </source>
</evidence>
<dbReference type="PANTHER" id="PTHR43685:SF2">
    <property type="entry name" value="GLYCOSYLTRANSFERASE 2-LIKE DOMAIN-CONTAINING PROTEIN"/>
    <property type="match status" value="1"/>
</dbReference>
<proteinExistence type="predicted"/>
<organism evidence="2 3">
    <name type="scientific">Balneicella halophila</name>
    <dbReference type="NCBI Taxonomy" id="1537566"/>
    <lineage>
        <taxon>Bacteria</taxon>
        <taxon>Pseudomonadati</taxon>
        <taxon>Bacteroidota</taxon>
        <taxon>Bacteroidia</taxon>
        <taxon>Bacteroidales</taxon>
        <taxon>Balneicellaceae</taxon>
        <taxon>Balneicella</taxon>
    </lineage>
</organism>
<dbReference type="EMBL" id="QENZ01000004">
    <property type="protein sequence ID" value="PVX50750.1"/>
    <property type="molecule type" value="Genomic_DNA"/>
</dbReference>
<accession>A0A7L4UNJ3</accession>
<dbReference type="RefSeq" id="WP_116496306.1">
    <property type="nucleotide sequence ID" value="NZ_QENZ01000004.1"/>
</dbReference>
<dbReference type="PANTHER" id="PTHR43685">
    <property type="entry name" value="GLYCOSYLTRANSFERASE"/>
    <property type="match status" value="1"/>
</dbReference>
<dbReference type="Pfam" id="PF00535">
    <property type="entry name" value="Glycos_transf_2"/>
    <property type="match status" value="1"/>
</dbReference>
<dbReference type="InterPro" id="IPR050834">
    <property type="entry name" value="Glycosyltransf_2"/>
</dbReference>
<protein>
    <submittedName>
        <fullName evidence="2">Glycosyltransferase involved in cell wall biosynthesis</fullName>
    </submittedName>
</protein>
<dbReference type="AlphaFoldDB" id="A0A7L4UNJ3"/>
<name>A0A7L4UNJ3_BALHA</name>
<comment type="caution">
    <text evidence="2">The sequence shown here is derived from an EMBL/GenBank/DDBJ whole genome shotgun (WGS) entry which is preliminary data.</text>
</comment>
<dbReference type="OrthoDB" id="9788101at2"/>
<dbReference type="SUPFAM" id="SSF53448">
    <property type="entry name" value="Nucleotide-diphospho-sugar transferases"/>
    <property type="match status" value="1"/>
</dbReference>
<dbReference type="Proteomes" id="UP000251835">
    <property type="component" value="Unassembled WGS sequence"/>
</dbReference>
<sequence>MDQPKVTVYIPTYNRKGLLERAINSVIGQDYSNIEIIVVDDNSTDGTESFLEEKSKEVANLKFFVKKQNSGACASRNIAIENATGDFITGLDDDDYFLPNRISDFVHFWTEKEKETVFLYSSYTLKIGESHFTKRGLRKKKMDFDSLLKVNDVGSQVFIETEVLRERGFDERLPMWQDFKCWLDILSGGGIAQGINNYSYVVDISHAHERISMKRKDKLLIAEDIIKSSFQLDKYQRLYLENHKCNYGVGYKMNFKEVLSVLFRLDFDFFFKFRFIKQYIKTLNN</sequence>
<dbReference type="GO" id="GO:0016740">
    <property type="term" value="F:transferase activity"/>
    <property type="evidence" value="ECO:0007669"/>
    <property type="project" value="UniProtKB-KW"/>
</dbReference>
<gene>
    <name evidence="2" type="ORF">C7377_1066</name>
</gene>
<dbReference type="CDD" id="cd00761">
    <property type="entry name" value="Glyco_tranf_GTA_type"/>
    <property type="match status" value="1"/>
</dbReference>
<reference evidence="2 3" key="1">
    <citation type="submission" date="2018-05" db="EMBL/GenBank/DDBJ databases">
        <title>Genomic Encyclopedia of Type Strains, Phase IV (KMG-IV): sequencing the most valuable type-strain genomes for metagenomic binning, comparative biology and taxonomic classification.</title>
        <authorList>
            <person name="Goeker M."/>
        </authorList>
    </citation>
    <scope>NUCLEOTIDE SEQUENCE [LARGE SCALE GENOMIC DNA]</scope>
    <source>
        <strain evidence="2 3">DSM 28579</strain>
    </source>
</reference>
<evidence type="ECO:0000313" key="2">
    <source>
        <dbReference type="EMBL" id="PVX50750.1"/>
    </source>
</evidence>